<comment type="caution">
    <text evidence="7">The sequence shown here is derived from an EMBL/GenBank/DDBJ whole genome shotgun (WGS) entry which is preliminary data.</text>
</comment>
<dbReference type="RefSeq" id="XP_044556806.1">
    <property type="nucleotide sequence ID" value="XM_044713782.1"/>
</dbReference>
<dbReference type="VEuPathDB" id="AmoebaDB:FDP41_009787"/>
<evidence type="ECO:0000259" key="5">
    <source>
        <dbReference type="Pfam" id="PF06862"/>
    </source>
</evidence>
<dbReference type="InterPro" id="IPR027417">
    <property type="entry name" value="P-loop_NTPase"/>
</dbReference>
<dbReference type="VEuPathDB" id="AmoebaDB:NF0098100"/>
<evidence type="ECO:0000313" key="7">
    <source>
        <dbReference type="EMBL" id="KAF0972091.1"/>
    </source>
</evidence>
<reference evidence="7 8" key="1">
    <citation type="journal article" date="2019" name="Sci. Rep.">
        <title>Nanopore sequencing improves the draft genome of the human pathogenic amoeba Naegleria fowleri.</title>
        <authorList>
            <person name="Liechti N."/>
            <person name="Schurch N."/>
            <person name="Bruggmann R."/>
            <person name="Wittwer M."/>
        </authorList>
    </citation>
    <scope>NUCLEOTIDE SEQUENCE [LARGE SCALE GENOMIC DNA]</scope>
    <source>
        <strain evidence="7 8">ATCC 30894</strain>
    </source>
</reference>
<name>A0A6A5BB92_NAEFO</name>
<dbReference type="Pfam" id="PF06862">
    <property type="entry name" value="Utp25_C"/>
    <property type="match status" value="1"/>
</dbReference>
<protein>
    <recommendedName>
        <fullName evidence="9">U3 small nucleolar RNA-associated protein 25</fullName>
    </recommendedName>
</protein>
<evidence type="ECO:0000313" key="8">
    <source>
        <dbReference type="Proteomes" id="UP000444721"/>
    </source>
</evidence>
<dbReference type="Pfam" id="PF22916">
    <property type="entry name" value="UTP25_NTPase-like"/>
    <property type="match status" value="1"/>
</dbReference>
<dbReference type="Gene3D" id="3.40.50.300">
    <property type="entry name" value="P-loop containing nucleotide triphosphate hydrolases"/>
    <property type="match status" value="1"/>
</dbReference>
<proteinExistence type="inferred from homology"/>
<dbReference type="GeneID" id="68117002"/>
<feature type="region of interest" description="Disordered" evidence="4">
    <location>
        <begin position="1"/>
        <end position="92"/>
    </location>
</feature>
<dbReference type="Proteomes" id="UP000444721">
    <property type="component" value="Unassembled WGS sequence"/>
</dbReference>
<sequence>MKKSRRADLSLKAHSESENTNNGEDASSDTTTIMKKSSQKSSISGSSLNLKSLIASKQQKRKNLKIQSGDEEQHSDENALDDVQQQSSKKVKFSKMSGESISILDKLRNKFIHASMKAEQNGGLKKFTNKFLVDPFASMLSSKMEIPESFVSKHHIDEYMMNIPKYHFQNTQNPIFIEYRTNDLNDNSYQKLCVCIDFDKKVKDVWYHHFYRPWQSDELKEFIETLKSREMKVMDTINSETADGDKALVLGDMIQFVGSMKEEELNAIYKCFTKEERVIKLLSTEWNENDKLEDLFITETKQSKFEFDIEDAPMDGNNCASTNILDKIKREKSFTLNELLVEDDLIRKWKEYLDQVTEDESKSKQKSNQSSQTSLRLKIKTGSSYSNPKSSTPLIHFRDDFQGRLFTIMNDYRDLYFPNCTPYNHRVCVETYTLHIVNHLLKTKRYEWYNDTKREFYTKEQYTVRDDSYNTAKILVLVPNRFVAFLIVELMLELIPKLLSVRRREAFELTFDVDEEDEEIKKTKPVWWQQLFEGNTNEEFSLGLKLKDYHGQLEIMALVAESDIIIATPIGIQLENVADRYERFLSSIEVCIIDQCDKLLMQNWEHVTKTLDIVNVEEQQKFTFDLDFDILKEYHIQGFAKYFRQTIVFSSYMSPDINGLVTNYCKNMRGLVKVRSFYEGVLSPLAGNIPQIFERISCTDPTTVDDERYNYFVNTVFPRFKNSMDGRFLIIVSSYLDFVRLRNYFDMCNIPFYGISEYTEKTKNVLSKFRQDSANFLVYTERHFYYHAPKLSDFKINQIVFYSLPENAFVYEIFGKKGINIRSQYPSCRMLSLFTTFDALKLERIVGTKRCKHLLTSDTDINLIDK</sequence>
<feature type="compositionally biased region" description="Polar residues" evidence="4">
    <location>
        <begin position="18"/>
        <end position="34"/>
    </location>
</feature>
<dbReference type="PANTHER" id="PTHR12933:SF0">
    <property type="entry name" value="U3 SMALL NUCLEOLAR RNA-ASSOCIATED PROTEIN 25 HOMOLOG"/>
    <property type="match status" value="1"/>
</dbReference>
<evidence type="ECO:0000259" key="6">
    <source>
        <dbReference type="Pfam" id="PF22916"/>
    </source>
</evidence>
<dbReference type="InterPro" id="IPR053940">
    <property type="entry name" value="UTP25_NTPase-like"/>
</dbReference>
<evidence type="ECO:0000256" key="3">
    <source>
        <dbReference type="ARBA" id="ARBA00023242"/>
    </source>
</evidence>
<dbReference type="OrthoDB" id="10264378at2759"/>
<organism evidence="7 8">
    <name type="scientific">Naegleria fowleri</name>
    <name type="common">Brain eating amoeba</name>
    <dbReference type="NCBI Taxonomy" id="5763"/>
    <lineage>
        <taxon>Eukaryota</taxon>
        <taxon>Discoba</taxon>
        <taxon>Heterolobosea</taxon>
        <taxon>Tetramitia</taxon>
        <taxon>Eutetramitia</taxon>
        <taxon>Vahlkampfiidae</taxon>
        <taxon>Naegleria</taxon>
    </lineage>
</organism>
<dbReference type="AlphaFoldDB" id="A0A6A5BB92"/>
<gene>
    <name evidence="7" type="ORF">FDP41_009787</name>
</gene>
<dbReference type="OMA" id="FTIMNDY"/>
<keyword evidence="3" id="KW-0539">Nucleus</keyword>
<feature type="region of interest" description="Disordered" evidence="4">
    <location>
        <begin position="360"/>
        <end position="389"/>
    </location>
</feature>
<keyword evidence="8" id="KW-1185">Reference proteome</keyword>
<dbReference type="GO" id="GO:0032040">
    <property type="term" value="C:small-subunit processome"/>
    <property type="evidence" value="ECO:0007669"/>
    <property type="project" value="TreeGrafter"/>
</dbReference>
<comment type="similarity">
    <text evidence="2">Belongs to the UTP25 family.</text>
</comment>
<dbReference type="GO" id="GO:0034511">
    <property type="term" value="F:U3 snoRNA binding"/>
    <property type="evidence" value="ECO:0007669"/>
    <property type="project" value="InterPro"/>
</dbReference>
<evidence type="ECO:0000256" key="1">
    <source>
        <dbReference type="ARBA" id="ARBA00004604"/>
    </source>
</evidence>
<dbReference type="GO" id="GO:0000462">
    <property type="term" value="P:maturation of SSU-rRNA from tricistronic rRNA transcript (SSU-rRNA, 5.8S rRNA, LSU-rRNA)"/>
    <property type="evidence" value="ECO:0007669"/>
    <property type="project" value="TreeGrafter"/>
</dbReference>
<feature type="compositionally biased region" description="Low complexity" evidence="4">
    <location>
        <begin position="35"/>
        <end position="53"/>
    </location>
</feature>
<dbReference type="InterPro" id="IPR053939">
    <property type="entry name" value="UTP25_C"/>
</dbReference>
<feature type="domain" description="UTP25 C-terminal" evidence="5">
    <location>
        <begin position="686"/>
        <end position="861"/>
    </location>
</feature>
<evidence type="ECO:0000256" key="2">
    <source>
        <dbReference type="ARBA" id="ARBA00009223"/>
    </source>
</evidence>
<feature type="compositionally biased region" description="Basic and acidic residues" evidence="4">
    <location>
        <begin position="1"/>
        <end position="17"/>
    </location>
</feature>
<evidence type="ECO:0000256" key="4">
    <source>
        <dbReference type="SAM" id="MobiDB-lite"/>
    </source>
</evidence>
<feature type="domain" description="UTP25 NTP hydrolase-like" evidence="6">
    <location>
        <begin position="412"/>
        <end position="672"/>
    </location>
</feature>
<comment type="subcellular location">
    <subcellularLocation>
        <location evidence="1">Nucleus</location>
        <location evidence="1">Nucleolus</location>
    </subcellularLocation>
</comment>
<evidence type="ECO:0008006" key="9">
    <source>
        <dbReference type="Google" id="ProtNLM"/>
    </source>
</evidence>
<accession>A0A6A5BB92</accession>
<dbReference type="EMBL" id="VFQX01000072">
    <property type="protein sequence ID" value="KAF0972091.1"/>
    <property type="molecule type" value="Genomic_DNA"/>
</dbReference>
<dbReference type="VEuPathDB" id="AmoebaDB:NfTy_088080"/>
<dbReference type="GO" id="GO:0019843">
    <property type="term" value="F:rRNA binding"/>
    <property type="evidence" value="ECO:0007669"/>
    <property type="project" value="TreeGrafter"/>
</dbReference>
<dbReference type="PANTHER" id="PTHR12933">
    <property type="entry name" value="ORF PROTEIN-RELATED"/>
    <property type="match status" value="1"/>
</dbReference>
<dbReference type="InterPro" id="IPR010678">
    <property type="entry name" value="UTP25"/>
</dbReference>